<dbReference type="Proteomes" id="UP001482513">
    <property type="component" value="Unassembled WGS sequence"/>
</dbReference>
<evidence type="ECO:0000256" key="2">
    <source>
        <dbReference type="SAM" id="Phobius"/>
    </source>
</evidence>
<accession>A0ABV0K3I0</accession>
<dbReference type="CDD" id="cd12797">
    <property type="entry name" value="M23_peptidase"/>
    <property type="match status" value="1"/>
</dbReference>
<name>A0ABV0K3I0_9CYAN</name>
<dbReference type="InterPro" id="IPR050570">
    <property type="entry name" value="Cell_wall_metabolism_enzyme"/>
</dbReference>
<keyword evidence="1" id="KW-0732">Signal</keyword>
<evidence type="ECO:0000313" key="5">
    <source>
        <dbReference type="Proteomes" id="UP001482513"/>
    </source>
</evidence>
<keyword evidence="2" id="KW-0472">Membrane</keyword>
<keyword evidence="5" id="KW-1185">Reference proteome</keyword>
<evidence type="ECO:0000259" key="3">
    <source>
        <dbReference type="Pfam" id="PF01551"/>
    </source>
</evidence>
<reference evidence="4 5" key="1">
    <citation type="submission" date="2022-04" db="EMBL/GenBank/DDBJ databases">
        <title>Positive selection, recombination, and allopatry shape intraspecific diversity of widespread and dominant cyanobacteria.</title>
        <authorList>
            <person name="Wei J."/>
            <person name="Shu W."/>
            <person name="Hu C."/>
        </authorList>
    </citation>
    <scope>NUCLEOTIDE SEQUENCE [LARGE SCALE GENOMIC DNA]</scope>
    <source>
        <strain evidence="4 5">DQ-A4</strain>
    </source>
</reference>
<dbReference type="RefSeq" id="WP_190701948.1">
    <property type="nucleotide sequence ID" value="NZ_JAMPKX010000003.1"/>
</dbReference>
<protein>
    <submittedName>
        <fullName evidence="4">M23 family metallopeptidase</fullName>
    </submittedName>
</protein>
<dbReference type="InterPro" id="IPR016047">
    <property type="entry name" value="M23ase_b-sheet_dom"/>
</dbReference>
<keyword evidence="2" id="KW-0812">Transmembrane</keyword>
<dbReference type="SUPFAM" id="SSF51261">
    <property type="entry name" value="Duplicated hybrid motif"/>
    <property type="match status" value="1"/>
</dbReference>
<sequence>MPPLSLKPYTVLITATGKSPITLRLCPVPLLVGLAVLVGLPLTWISLLLYQNVQLVQRNQNLSETASEVLTELDAIGNEIEVLKNRAGLPEQSIENTRVPNSKAEIPPRGGVAEEAPAEVMFDEARRQLPSLEVMLARAVKPALEQTLESEAEQAAAFPNGKPIVGESSISSEFGLRPNPFGRRGYEMHEGVDFAGPVGKPILATAEGVVVRADYNGGYGNHVRIDHGYNYETLYGHLSKLEVKIGDRVQRGDVVGYLGSTGRSSGPHLHYSIYRNGQAVNPRHYLKLAETK</sequence>
<evidence type="ECO:0000313" key="4">
    <source>
        <dbReference type="EMBL" id="MEP0947332.1"/>
    </source>
</evidence>
<dbReference type="Pfam" id="PF01551">
    <property type="entry name" value="Peptidase_M23"/>
    <property type="match status" value="1"/>
</dbReference>
<feature type="domain" description="M23ase beta-sheet core" evidence="3">
    <location>
        <begin position="188"/>
        <end position="282"/>
    </location>
</feature>
<proteinExistence type="predicted"/>
<comment type="caution">
    <text evidence="4">The sequence shown here is derived from an EMBL/GenBank/DDBJ whole genome shotgun (WGS) entry which is preliminary data.</text>
</comment>
<feature type="transmembrane region" description="Helical" evidence="2">
    <location>
        <begin position="28"/>
        <end position="50"/>
    </location>
</feature>
<dbReference type="InterPro" id="IPR011055">
    <property type="entry name" value="Dup_hybrid_motif"/>
</dbReference>
<dbReference type="PANTHER" id="PTHR21666">
    <property type="entry name" value="PEPTIDASE-RELATED"/>
    <property type="match status" value="1"/>
</dbReference>
<dbReference type="Gene3D" id="2.70.70.10">
    <property type="entry name" value="Glucose Permease (Domain IIA)"/>
    <property type="match status" value="1"/>
</dbReference>
<keyword evidence="2" id="KW-1133">Transmembrane helix</keyword>
<dbReference type="PANTHER" id="PTHR21666:SF289">
    <property type="entry name" value="L-ALA--D-GLU ENDOPEPTIDASE"/>
    <property type="match status" value="1"/>
</dbReference>
<evidence type="ECO:0000256" key="1">
    <source>
        <dbReference type="ARBA" id="ARBA00022729"/>
    </source>
</evidence>
<dbReference type="EMBL" id="JAMPKX010000003">
    <property type="protein sequence ID" value="MEP0947332.1"/>
    <property type="molecule type" value="Genomic_DNA"/>
</dbReference>
<organism evidence="4 5">
    <name type="scientific">Leptolyngbya subtilissima DQ-A4</name>
    <dbReference type="NCBI Taxonomy" id="2933933"/>
    <lineage>
        <taxon>Bacteria</taxon>
        <taxon>Bacillati</taxon>
        <taxon>Cyanobacteriota</taxon>
        <taxon>Cyanophyceae</taxon>
        <taxon>Leptolyngbyales</taxon>
        <taxon>Leptolyngbyaceae</taxon>
        <taxon>Leptolyngbya group</taxon>
        <taxon>Leptolyngbya</taxon>
    </lineage>
</organism>
<gene>
    <name evidence="4" type="ORF">NC992_10650</name>
</gene>